<proteinExistence type="inferred from homology"/>
<comment type="subcellular location">
    <subcellularLocation>
        <location evidence="1">Membrane</location>
        <topology evidence="1">Multi-pass membrane protein</topology>
    </subcellularLocation>
</comment>
<feature type="transmembrane region" description="Helical" evidence="7">
    <location>
        <begin position="164"/>
        <end position="188"/>
    </location>
</feature>
<dbReference type="SUPFAM" id="SSF48452">
    <property type="entry name" value="TPR-like"/>
    <property type="match status" value="1"/>
</dbReference>
<dbReference type="SMART" id="SM00028">
    <property type="entry name" value="TPR"/>
    <property type="match status" value="2"/>
</dbReference>
<dbReference type="InterPro" id="IPR038213">
    <property type="entry name" value="IFI6/IFI27-like_sf"/>
</dbReference>
<feature type="region of interest" description="Disordered" evidence="6">
    <location>
        <begin position="1"/>
        <end position="27"/>
    </location>
</feature>
<dbReference type="InterPro" id="IPR011990">
    <property type="entry name" value="TPR-like_helical_dom_sf"/>
</dbReference>
<evidence type="ECO:0000256" key="7">
    <source>
        <dbReference type="SAM" id="Phobius"/>
    </source>
</evidence>
<keyword evidence="3 7" id="KW-0812">Transmembrane</keyword>
<protein>
    <submittedName>
        <fullName evidence="8">Uncharacterized protein</fullName>
    </submittedName>
</protein>
<keyword evidence="5 7" id="KW-0472">Membrane</keyword>
<dbReference type="InterPro" id="IPR019734">
    <property type="entry name" value="TPR_rpt"/>
</dbReference>
<dbReference type="InterPro" id="IPR009311">
    <property type="entry name" value="IFI6/IFI27-like"/>
</dbReference>
<dbReference type="EMBL" id="KI913994">
    <property type="protein sequence ID" value="ETV93208.1"/>
    <property type="molecule type" value="Genomic_DNA"/>
</dbReference>
<comment type="similarity">
    <text evidence="2">Belongs to the IFI6/IFI27 family.</text>
</comment>
<dbReference type="PANTHER" id="PTHR16932:SF18">
    <property type="entry name" value="INTERFERON, ALPHA-INDUCIBLE PROTEIN 27-LIKE 2"/>
    <property type="match status" value="1"/>
</dbReference>
<evidence type="ECO:0000256" key="1">
    <source>
        <dbReference type="ARBA" id="ARBA00004141"/>
    </source>
</evidence>
<name>A0A024TGM7_9STRA</name>
<dbReference type="Gene3D" id="6.10.110.10">
    <property type="match status" value="1"/>
</dbReference>
<evidence type="ECO:0000256" key="4">
    <source>
        <dbReference type="ARBA" id="ARBA00022989"/>
    </source>
</evidence>
<sequence>METASTPEGAGEGSGKQTNGAASASMAGAGDGSPATALCYLERAEVYLTLGDSMAALADALTAFEMKMDSPRVYLVLGEAYMRNNEKDKALATFQAGYERYRDCAKLNQALEACQAAIISKRTWKKVAGVVGGAAAAGLIAGPVIVGVVSLVGFTSAGIAAGSYAAGAMASAAIANGGGIAAGSLIAICQSVGATGAVGAATTAAASAFGGVAGFFASRRSSSSFQRAHSTQVAS</sequence>
<dbReference type="GeneID" id="20089857"/>
<dbReference type="Gene3D" id="1.25.40.10">
    <property type="entry name" value="Tetratricopeptide repeat domain"/>
    <property type="match status" value="1"/>
</dbReference>
<dbReference type="GO" id="GO:0031966">
    <property type="term" value="C:mitochondrial membrane"/>
    <property type="evidence" value="ECO:0007669"/>
    <property type="project" value="TreeGrafter"/>
</dbReference>
<dbReference type="RefSeq" id="XP_008878231.1">
    <property type="nucleotide sequence ID" value="XM_008880009.1"/>
</dbReference>
<evidence type="ECO:0000256" key="5">
    <source>
        <dbReference type="ARBA" id="ARBA00023136"/>
    </source>
</evidence>
<accession>A0A024TGM7</accession>
<dbReference type="AlphaFoldDB" id="A0A024TGM7"/>
<dbReference type="Pfam" id="PF06140">
    <property type="entry name" value="Ifi-6-16"/>
    <property type="match status" value="1"/>
</dbReference>
<dbReference type="STRING" id="157072.A0A024TGM7"/>
<evidence type="ECO:0000256" key="3">
    <source>
        <dbReference type="ARBA" id="ARBA00022692"/>
    </source>
</evidence>
<dbReference type="PANTHER" id="PTHR16932">
    <property type="entry name" value="INTERFERON ALPHA-INDUCIBLE PROTEIN 27"/>
    <property type="match status" value="1"/>
</dbReference>
<organism evidence="8">
    <name type="scientific">Aphanomyces invadans</name>
    <dbReference type="NCBI Taxonomy" id="157072"/>
    <lineage>
        <taxon>Eukaryota</taxon>
        <taxon>Sar</taxon>
        <taxon>Stramenopiles</taxon>
        <taxon>Oomycota</taxon>
        <taxon>Saprolegniomycetes</taxon>
        <taxon>Saprolegniales</taxon>
        <taxon>Verrucalvaceae</taxon>
        <taxon>Aphanomyces</taxon>
    </lineage>
</organism>
<evidence type="ECO:0000313" key="8">
    <source>
        <dbReference type="EMBL" id="ETV93208.1"/>
    </source>
</evidence>
<feature type="transmembrane region" description="Helical" evidence="7">
    <location>
        <begin position="194"/>
        <end position="217"/>
    </location>
</feature>
<keyword evidence="4 7" id="KW-1133">Transmembrane helix</keyword>
<evidence type="ECO:0000256" key="2">
    <source>
        <dbReference type="ARBA" id="ARBA00007262"/>
    </source>
</evidence>
<reference evidence="8" key="1">
    <citation type="submission" date="2013-12" db="EMBL/GenBank/DDBJ databases">
        <title>The Genome Sequence of Aphanomyces invadans NJM9701.</title>
        <authorList>
            <consortium name="The Broad Institute Genomics Platform"/>
            <person name="Russ C."/>
            <person name="Tyler B."/>
            <person name="van West P."/>
            <person name="Dieguez-Uribeondo J."/>
            <person name="Young S.K."/>
            <person name="Zeng Q."/>
            <person name="Gargeya S."/>
            <person name="Fitzgerald M."/>
            <person name="Abouelleil A."/>
            <person name="Alvarado L."/>
            <person name="Chapman S.B."/>
            <person name="Gainer-Dewar J."/>
            <person name="Goldberg J."/>
            <person name="Griggs A."/>
            <person name="Gujja S."/>
            <person name="Hansen M."/>
            <person name="Howarth C."/>
            <person name="Imamovic A."/>
            <person name="Ireland A."/>
            <person name="Larimer J."/>
            <person name="McCowan C."/>
            <person name="Murphy C."/>
            <person name="Pearson M."/>
            <person name="Poon T.W."/>
            <person name="Priest M."/>
            <person name="Roberts A."/>
            <person name="Saif S."/>
            <person name="Shea T."/>
            <person name="Sykes S."/>
            <person name="Wortman J."/>
            <person name="Nusbaum C."/>
            <person name="Birren B."/>
        </authorList>
    </citation>
    <scope>NUCLEOTIDE SEQUENCE [LARGE SCALE GENOMIC DNA]</scope>
    <source>
        <strain evidence="8">NJM9701</strain>
    </source>
</reference>
<feature type="transmembrane region" description="Helical" evidence="7">
    <location>
        <begin position="127"/>
        <end position="152"/>
    </location>
</feature>
<gene>
    <name evidence="8" type="ORF">H310_12807</name>
</gene>
<evidence type="ECO:0000256" key="6">
    <source>
        <dbReference type="SAM" id="MobiDB-lite"/>
    </source>
</evidence>
<dbReference type="VEuPathDB" id="FungiDB:H310_12807"/>